<feature type="compositionally biased region" description="Basic and acidic residues" evidence="1">
    <location>
        <begin position="41"/>
        <end position="57"/>
    </location>
</feature>
<dbReference type="RefSeq" id="XP_007404214.1">
    <property type="nucleotide sequence ID" value="XM_007404152.1"/>
</dbReference>
<feature type="compositionally biased region" description="Basic and acidic residues" evidence="1">
    <location>
        <begin position="21"/>
        <end position="34"/>
    </location>
</feature>
<feature type="compositionally biased region" description="Basic residues" evidence="1">
    <location>
        <begin position="80"/>
        <end position="94"/>
    </location>
</feature>
<proteinExistence type="predicted"/>
<evidence type="ECO:0000256" key="1">
    <source>
        <dbReference type="SAM" id="MobiDB-lite"/>
    </source>
</evidence>
<dbReference type="KEGG" id="mlr:MELLADRAFT_58870"/>
<accession>F4R686</accession>
<dbReference type="InParanoid" id="F4R686"/>
<sequence>MAPSNFIAQSTKESNSINVTEHIKSSQEYTDKSSLHPVRFSKLDDQRNTSKISRSPDDHITEKLLALKIQRPAHSLQKPTRQRKATVSPYHRKSPITPPRTPEISRKSLRMPRNPTVKFEKKETINGKATQHSIFRINDVSSYLYQ</sequence>
<dbReference type="HOGENOM" id="CLU_1777912_0_0_1"/>
<keyword evidence="3" id="KW-1185">Reference proteome</keyword>
<evidence type="ECO:0000313" key="2">
    <source>
        <dbReference type="EMBL" id="EGG11839.1"/>
    </source>
</evidence>
<feature type="region of interest" description="Disordered" evidence="1">
    <location>
        <begin position="70"/>
        <end position="116"/>
    </location>
</feature>
<reference evidence="3" key="1">
    <citation type="journal article" date="2011" name="Proc. Natl. Acad. Sci. U.S.A.">
        <title>Obligate biotrophy features unraveled by the genomic analysis of rust fungi.</title>
        <authorList>
            <person name="Duplessis S."/>
            <person name="Cuomo C.A."/>
            <person name="Lin Y.-C."/>
            <person name="Aerts A."/>
            <person name="Tisserant E."/>
            <person name="Veneault-Fourrey C."/>
            <person name="Joly D.L."/>
            <person name="Hacquard S."/>
            <person name="Amselem J."/>
            <person name="Cantarel B.L."/>
            <person name="Chiu R."/>
            <person name="Coutinho P.M."/>
            <person name="Feau N."/>
            <person name="Field M."/>
            <person name="Frey P."/>
            <person name="Gelhaye E."/>
            <person name="Goldberg J."/>
            <person name="Grabherr M.G."/>
            <person name="Kodira C.D."/>
            <person name="Kohler A."/>
            <person name="Kuees U."/>
            <person name="Lindquist E.A."/>
            <person name="Lucas S.M."/>
            <person name="Mago R."/>
            <person name="Mauceli E."/>
            <person name="Morin E."/>
            <person name="Murat C."/>
            <person name="Pangilinan J.L."/>
            <person name="Park R."/>
            <person name="Pearson M."/>
            <person name="Quesneville H."/>
            <person name="Rouhier N."/>
            <person name="Sakthikumar S."/>
            <person name="Salamov A.A."/>
            <person name="Schmutz J."/>
            <person name="Selles B."/>
            <person name="Shapiro H."/>
            <person name="Tanguay P."/>
            <person name="Tuskan G.A."/>
            <person name="Henrissat B."/>
            <person name="Van de Peer Y."/>
            <person name="Rouze P."/>
            <person name="Ellis J.G."/>
            <person name="Dodds P.N."/>
            <person name="Schein J.E."/>
            <person name="Zhong S."/>
            <person name="Hamelin R.C."/>
            <person name="Grigoriev I.V."/>
            <person name="Szabo L.J."/>
            <person name="Martin F."/>
        </authorList>
    </citation>
    <scope>NUCLEOTIDE SEQUENCE [LARGE SCALE GENOMIC DNA]</scope>
    <source>
        <strain evidence="3">98AG31 / pathotype 3-4-7</strain>
    </source>
</reference>
<dbReference type="OrthoDB" id="2512789at2759"/>
<feature type="compositionally biased region" description="Polar residues" evidence="1">
    <location>
        <begin position="1"/>
        <end position="19"/>
    </location>
</feature>
<gene>
    <name evidence="2" type="ORF">MELLADRAFT_58870</name>
</gene>
<name>F4R686_MELLP</name>
<dbReference type="GeneID" id="18929245"/>
<dbReference type="AlphaFoldDB" id="F4R686"/>
<dbReference type="Proteomes" id="UP000001072">
    <property type="component" value="Unassembled WGS sequence"/>
</dbReference>
<dbReference type="VEuPathDB" id="FungiDB:MELLADRAFT_58870"/>
<dbReference type="EMBL" id="GL883091">
    <property type="protein sequence ID" value="EGG11839.1"/>
    <property type="molecule type" value="Genomic_DNA"/>
</dbReference>
<evidence type="ECO:0000313" key="3">
    <source>
        <dbReference type="Proteomes" id="UP000001072"/>
    </source>
</evidence>
<feature type="region of interest" description="Disordered" evidence="1">
    <location>
        <begin position="1"/>
        <end position="57"/>
    </location>
</feature>
<protein>
    <submittedName>
        <fullName evidence="2">Uncharacterized protein</fullName>
    </submittedName>
</protein>
<organism evidence="3">
    <name type="scientific">Melampsora larici-populina (strain 98AG31 / pathotype 3-4-7)</name>
    <name type="common">Poplar leaf rust fungus</name>
    <dbReference type="NCBI Taxonomy" id="747676"/>
    <lineage>
        <taxon>Eukaryota</taxon>
        <taxon>Fungi</taxon>
        <taxon>Dikarya</taxon>
        <taxon>Basidiomycota</taxon>
        <taxon>Pucciniomycotina</taxon>
        <taxon>Pucciniomycetes</taxon>
        <taxon>Pucciniales</taxon>
        <taxon>Melampsoraceae</taxon>
        <taxon>Melampsora</taxon>
    </lineage>
</organism>